<evidence type="ECO:0000313" key="2">
    <source>
        <dbReference type="Proteomes" id="UP000035054"/>
    </source>
</evidence>
<reference evidence="1 2" key="1">
    <citation type="submission" date="2015-01" db="EMBL/GenBank/DDBJ databases">
        <title>Lifestyle Evolution in Cyanobacterial Symbionts of Sponges.</title>
        <authorList>
            <person name="Burgsdorf I."/>
            <person name="Slaby B.M."/>
            <person name="Handley K.M."/>
            <person name="Haber M."/>
            <person name="Blom J."/>
            <person name="Marshall C.W."/>
            <person name="Gilbert J.A."/>
            <person name="Hentschel U."/>
            <person name="Steindler L."/>
        </authorList>
    </citation>
    <scope>NUCLEOTIDE SEQUENCE [LARGE SCALE GENOMIC DNA]</scope>
    <source>
        <strain evidence="1">142</strain>
    </source>
</reference>
<dbReference type="EMBL" id="JXUO01000294">
    <property type="protein sequence ID" value="KKZ11037.1"/>
    <property type="molecule type" value="Genomic_DNA"/>
</dbReference>
<name>A0A6N3X304_9SYNE</name>
<comment type="caution">
    <text evidence="1">The sequence shown here is derived from an EMBL/GenBank/DDBJ whole genome shotgun (WGS) entry which is preliminary data.</text>
</comment>
<accession>A0A6N3X304</accession>
<dbReference type="AlphaFoldDB" id="A0A6N3X304"/>
<sequence>MWFRIEATRVADVKTECHVYNLLVEHNIPFISVGHRPKLTAFHDNVLELGGSGAWRLLPCP</sequence>
<evidence type="ECO:0000313" key="1">
    <source>
        <dbReference type="EMBL" id="KKZ11037.1"/>
    </source>
</evidence>
<proteinExistence type="predicted"/>
<protein>
    <submittedName>
        <fullName evidence="1">Uncharacterized protein</fullName>
    </submittedName>
</protein>
<organism evidence="1 2">
    <name type="scientific">Candidatus Synechococcus spongiarum 142</name>
    <dbReference type="NCBI Taxonomy" id="1608213"/>
    <lineage>
        <taxon>Bacteria</taxon>
        <taxon>Bacillati</taxon>
        <taxon>Cyanobacteriota</taxon>
        <taxon>Cyanophyceae</taxon>
        <taxon>Synechococcales</taxon>
        <taxon>Synechococcaceae</taxon>
        <taxon>Synechococcus</taxon>
    </lineage>
</organism>
<dbReference type="Proteomes" id="UP000035054">
    <property type="component" value="Unassembled WGS sequence"/>
</dbReference>
<gene>
    <name evidence="1" type="ORF">TH68_09470</name>
</gene>